<dbReference type="GO" id="GO:0006511">
    <property type="term" value="P:ubiquitin-dependent protein catabolic process"/>
    <property type="evidence" value="ECO:0007669"/>
    <property type="project" value="TreeGrafter"/>
</dbReference>
<dbReference type="InterPro" id="IPR008913">
    <property type="entry name" value="Znf_CHY"/>
</dbReference>
<reference evidence="8" key="2">
    <citation type="journal article" date="2024" name="Plant">
        <title>Genomic evolution and insights into agronomic trait innovations of Sesamum species.</title>
        <authorList>
            <person name="Miao H."/>
            <person name="Wang L."/>
            <person name="Qu L."/>
            <person name="Liu H."/>
            <person name="Sun Y."/>
            <person name="Le M."/>
            <person name="Wang Q."/>
            <person name="Wei S."/>
            <person name="Zheng Y."/>
            <person name="Lin W."/>
            <person name="Duan Y."/>
            <person name="Cao H."/>
            <person name="Xiong S."/>
            <person name="Wang X."/>
            <person name="Wei L."/>
            <person name="Li C."/>
            <person name="Ma Q."/>
            <person name="Ju M."/>
            <person name="Zhao R."/>
            <person name="Li G."/>
            <person name="Mu C."/>
            <person name="Tian Q."/>
            <person name="Mei H."/>
            <person name="Zhang T."/>
            <person name="Gao T."/>
            <person name="Zhang H."/>
        </authorList>
    </citation>
    <scope>NUCLEOTIDE SEQUENCE</scope>
    <source>
        <strain evidence="8">KEN1</strain>
    </source>
</reference>
<dbReference type="Gene3D" id="3.30.40.10">
    <property type="entry name" value="Zinc/RING finger domain, C3HC4 (zinc finger)"/>
    <property type="match status" value="1"/>
</dbReference>
<keyword evidence="2" id="KW-0479">Metal-binding</keyword>
<protein>
    <submittedName>
        <fullName evidence="8">Zinc finger protein BRUTUS-like</fullName>
    </submittedName>
</protein>
<keyword evidence="4" id="KW-0862">Zinc</keyword>
<evidence type="ECO:0000256" key="3">
    <source>
        <dbReference type="ARBA" id="ARBA00022771"/>
    </source>
</evidence>
<dbReference type="GO" id="GO:0016874">
    <property type="term" value="F:ligase activity"/>
    <property type="evidence" value="ECO:0007669"/>
    <property type="project" value="UniProtKB-KW"/>
</dbReference>
<evidence type="ECO:0000256" key="4">
    <source>
        <dbReference type="ARBA" id="ARBA00022833"/>
    </source>
</evidence>
<dbReference type="InterPro" id="IPR013083">
    <property type="entry name" value="Znf_RING/FYVE/PHD"/>
</dbReference>
<feature type="domain" description="RING-type" evidence="6">
    <location>
        <begin position="1105"/>
        <end position="1147"/>
    </location>
</feature>
<dbReference type="PROSITE" id="PS51266">
    <property type="entry name" value="ZF_CHY"/>
    <property type="match status" value="1"/>
</dbReference>
<dbReference type="Pfam" id="PF13639">
    <property type="entry name" value="zf-RING_2"/>
    <property type="match status" value="1"/>
</dbReference>
<evidence type="ECO:0000259" key="6">
    <source>
        <dbReference type="PROSITE" id="PS50089"/>
    </source>
</evidence>
<dbReference type="InterPro" id="IPR039512">
    <property type="entry name" value="RCHY1_zinc-ribbon"/>
</dbReference>
<keyword evidence="3 5" id="KW-0863">Zinc-finger</keyword>
<dbReference type="SUPFAM" id="SSF57850">
    <property type="entry name" value="RING/U-box"/>
    <property type="match status" value="1"/>
</dbReference>
<name>A0AAW2UJZ5_9LAMI</name>
<dbReference type="PANTHER" id="PTHR21319">
    <property type="entry name" value="RING FINGER AND CHY ZINC FINGER DOMAIN-CONTAINING PROTEIN 1"/>
    <property type="match status" value="1"/>
</dbReference>
<evidence type="ECO:0000256" key="5">
    <source>
        <dbReference type="PROSITE-ProRule" id="PRU00601"/>
    </source>
</evidence>
<evidence type="ECO:0000256" key="2">
    <source>
        <dbReference type="ARBA" id="ARBA00022723"/>
    </source>
</evidence>
<dbReference type="GO" id="GO:0061630">
    <property type="term" value="F:ubiquitin protein ligase activity"/>
    <property type="evidence" value="ECO:0007669"/>
    <property type="project" value="TreeGrafter"/>
</dbReference>
<dbReference type="SUPFAM" id="SSF161219">
    <property type="entry name" value="CHY zinc finger-like"/>
    <property type="match status" value="1"/>
</dbReference>
<evidence type="ECO:0000259" key="7">
    <source>
        <dbReference type="PROSITE" id="PS51266"/>
    </source>
</evidence>
<sequence>MGGGEPEKEEDWPVTWIAGVRLVDAPVLFFVATHKAFRAELAALRRVAAEAARNGVCGGEVVVDLRRRLEFLRLVYNYHTAAEDEVIFLALDAQVKNVVSTYSLEHKTIDDNFSSIFHHLDLLMKRDEDAPQMFQELLFSIGSIQSMICQHMQKEEEQVFPLVKQKFTSKQQSQLVWQYMCSVPVILLEEFLPWMTLYLTSDEKLDVLGCIKLITPKERILQEVVLSWIQKVERSSSDVCNIYGKGCQLLNGLSSSKDMYKLYPPQIQCEEEQQLEKTFPVQIKGIGVPIKGIYIWHSALRRDFGDIIRELYQIRSSNCFSSLSSVVLQLKFIADVLIFYRHGDLMPLDNFPLLFDGSNSLDKIFYPLLRQFSNKNLSSCSPLIDESQIKNLRELLFYEAQGPDQNRRSFIEMLCQELESLEKWFSKNLILLETEVFPSISESCASEMQLGFLYTSLHMMPLGLLRCTVTWFSSHLTENQSNSILKNMKLGCPSISKPFISLLHEWVRIGCSGKTSIDKFRQNLEEMFNGRCFYLTKQNRQDTVFCYELPGLNSTIKMRESVDIPSSSVSVATEERDMSYPTEMNLHIFFSHMFKRMPPLQKNPAESDDAISLNLESRPMDLILYIHRALIKDLENLAILSAKLAANVGFLTEFKNRFKLLHNIYQVHSISEDEIAFPALESKGAHQNISHSYCIDHKLEAKHFRRTSIILDEISELNDREGCNKTRLKYYHLCLKLHETCLSMHKVLSDHIYREEVEIFPLFRGCFSTEEEEKIVGHMLGRTRAEFLQEIIPWLMAYLSSGEQHAVMSLWLRIARYTKFDEWLGEWWEGMTRYNTSTVEEGSRSPSLAADPLEVVSMYLMKDDAKIQKVRHDRGTPKEFASSDCNYSGSCTVDESVLPCGSHDGCQSQDLSQYQSEVDKKRSKEENDKCGECQKLSHHEHPLGMNQEELEATIRRISRDSNLDCQKKSYIIQNLLMSRWIIKQKMSHQEASMENHKGEIPGRSPSYKDPLESTFGCKHYKRNCKLLAPCCNKLYTCIRCHDDQADHSVDRKAITKMMCMKCLVIQPLGPICTSQSCSGFSMGRYYCKICKLFDDEREKCLEDNCPICHEYIFTSNSPVKALPCGHLMHSACFQDYTCSHYTCPICSKSLGNMQERFGPKHVLSYNIDEINFNCLMVYFEMLDALLAEEKIPEEYAGQIQVILCNDCEKRGTASFHWLYHKCPYCERFLELQSIVQLSALKLDL</sequence>
<dbReference type="GO" id="GO:0006879">
    <property type="term" value="P:intracellular iron ion homeostasis"/>
    <property type="evidence" value="ECO:0007669"/>
    <property type="project" value="UniProtKB-ARBA"/>
</dbReference>
<evidence type="ECO:0000256" key="1">
    <source>
        <dbReference type="ARBA" id="ARBA00022598"/>
    </source>
</evidence>
<dbReference type="AlphaFoldDB" id="A0AAW2UJZ5"/>
<dbReference type="InterPro" id="IPR012312">
    <property type="entry name" value="Hemerythrin-like"/>
</dbReference>
<dbReference type="EMBL" id="JACGWN010000012">
    <property type="protein sequence ID" value="KAL0416898.1"/>
    <property type="molecule type" value="Genomic_DNA"/>
</dbReference>
<dbReference type="Gene3D" id="2.20.28.10">
    <property type="match status" value="1"/>
</dbReference>
<dbReference type="InterPro" id="IPR037274">
    <property type="entry name" value="Znf_CHY_sf"/>
</dbReference>
<evidence type="ECO:0000313" key="8">
    <source>
        <dbReference type="EMBL" id="KAL0416898.1"/>
    </source>
</evidence>
<dbReference type="InterPro" id="IPR001841">
    <property type="entry name" value="Znf_RING"/>
</dbReference>
<dbReference type="PROSITE" id="PS50089">
    <property type="entry name" value="ZF_RING_2"/>
    <property type="match status" value="1"/>
</dbReference>
<accession>A0AAW2UJZ5</accession>
<dbReference type="CDD" id="cd16464">
    <property type="entry name" value="RING-H2_Pirh2-like"/>
    <property type="match status" value="1"/>
</dbReference>
<comment type="caution">
    <text evidence="8">The sequence shown here is derived from an EMBL/GenBank/DDBJ whole genome shotgun (WGS) entry which is preliminary data.</text>
</comment>
<dbReference type="FunFam" id="3.30.40.10:FF:000208">
    <property type="entry name" value="Zinc finger protein-related isoform 1"/>
    <property type="match status" value="1"/>
</dbReference>
<gene>
    <name evidence="8" type="ORF">Slati_3521700</name>
</gene>
<dbReference type="Pfam" id="PF14599">
    <property type="entry name" value="zinc_ribbon_6"/>
    <property type="match status" value="1"/>
</dbReference>
<organism evidence="8">
    <name type="scientific">Sesamum latifolium</name>
    <dbReference type="NCBI Taxonomy" id="2727402"/>
    <lineage>
        <taxon>Eukaryota</taxon>
        <taxon>Viridiplantae</taxon>
        <taxon>Streptophyta</taxon>
        <taxon>Embryophyta</taxon>
        <taxon>Tracheophyta</taxon>
        <taxon>Spermatophyta</taxon>
        <taxon>Magnoliopsida</taxon>
        <taxon>eudicotyledons</taxon>
        <taxon>Gunneridae</taxon>
        <taxon>Pentapetalae</taxon>
        <taxon>asterids</taxon>
        <taxon>lamiids</taxon>
        <taxon>Lamiales</taxon>
        <taxon>Pedaliaceae</taxon>
        <taxon>Sesamum</taxon>
    </lineage>
</organism>
<reference evidence="8" key="1">
    <citation type="submission" date="2020-06" db="EMBL/GenBank/DDBJ databases">
        <authorList>
            <person name="Li T."/>
            <person name="Hu X."/>
            <person name="Zhang T."/>
            <person name="Song X."/>
            <person name="Zhang H."/>
            <person name="Dai N."/>
            <person name="Sheng W."/>
            <person name="Hou X."/>
            <person name="Wei L."/>
        </authorList>
    </citation>
    <scope>NUCLEOTIDE SEQUENCE</scope>
    <source>
        <strain evidence="8">KEN1</strain>
        <tissue evidence="8">Leaf</tissue>
    </source>
</reference>
<dbReference type="Pfam" id="PF05495">
    <property type="entry name" value="zf-CHY"/>
    <property type="match status" value="1"/>
</dbReference>
<dbReference type="CDD" id="cd12108">
    <property type="entry name" value="Hr-like"/>
    <property type="match status" value="2"/>
</dbReference>
<dbReference type="GO" id="GO:0005634">
    <property type="term" value="C:nucleus"/>
    <property type="evidence" value="ECO:0007669"/>
    <property type="project" value="TreeGrafter"/>
</dbReference>
<dbReference type="Pfam" id="PF01814">
    <property type="entry name" value="Hemerythrin"/>
    <property type="match status" value="1"/>
</dbReference>
<dbReference type="Gene3D" id="1.20.120.520">
    <property type="entry name" value="nmb1532 protein domain like"/>
    <property type="match status" value="2"/>
</dbReference>
<dbReference type="GO" id="GO:0016567">
    <property type="term" value="P:protein ubiquitination"/>
    <property type="evidence" value="ECO:0007669"/>
    <property type="project" value="TreeGrafter"/>
</dbReference>
<dbReference type="GO" id="GO:0008270">
    <property type="term" value="F:zinc ion binding"/>
    <property type="evidence" value="ECO:0007669"/>
    <property type="project" value="UniProtKB-KW"/>
</dbReference>
<dbReference type="SMART" id="SM00184">
    <property type="entry name" value="RING"/>
    <property type="match status" value="1"/>
</dbReference>
<proteinExistence type="predicted"/>
<feature type="domain" description="CHY-type" evidence="7">
    <location>
        <begin position="1010"/>
        <end position="1079"/>
    </location>
</feature>
<keyword evidence="1" id="KW-0436">Ligase</keyword>
<dbReference type="PANTHER" id="PTHR21319:SF39">
    <property type="entry name" value="ZINC FINGER PROTEIN"/>
    <property type="match status" value="1"/>
</dbReference>